<dbReference type="InterPro" id="IPR038607">
    <property type="entry name" value="PhoD-like_sf"/>
</dbReference>
<dbReference type="InterPro" id="IPR032093">
    <property type="entry name" value="PhoD_N"/>
</dbReference>
<dbReference type="RefSeq" id="WP_137250007.1">
    <property type="nucleotide sequence ID" value="NZ_SZQA01000031.1"/>
</dbReference>
<comment type="caution">
    <text evidence="3">The sequence shown here is derived from an EMBL/GenBank/DDBJ whole genome shotgun (WGS) entry which is preliminary data.</text>
</comment>
<dbReference type="AlphaFoldDB" id="A0A4U3M9F7"/>
<dbReference type="Proteomes" id="UP000308705">
    <property type="component" value="Unassembled WGS sequence"/>
</dbReference>
<keyword evidence="4" id="KW-1185">Reference proteome</keyword>
<evidence type="ECO:0000259" key="2">
    <source>
        <dbReference type="Pfam" id="PF16655"/>
    </source>
</evidence>
<evidence type="ECO:0000259" key="1">
    <source>
        <dbReference type="Pfam" id="PF09423"/>
    </source>
</evidence>
<dbReference type="Gene3D" id="3.60.21.70">
    <property type="entry name" value="PhoD-like phosphatase"/>
    <property type="match status" value="1"/>
</dbReference>
<feature type="domain" description="PhoD-like phosphatase metallophosphatase" evidence="1">
    <location>
        <begin position="118"/>
        <end position="402"/>
    </location>
</feature>
<dbReference type="SUPFAM" id="SSF56300">
    <property type="entry name" value="Metallo-dependent phosphatases"/>
    <property type="match status" value="1"/>
</dbReference>
<dbReference type="OrthoDB" id="3497025at2"/>
<dbReference type="InterPro" id="IPR052900">
    <property type="entry name" value="Phospholipid_Metab_Enz"/>
</dbReference>
<dbReference type="PANTHER" id="PTHR43606:SF2">
    <property type="entry name" value="ALKALINE PHOSPHATASE FAMILY PROTEIN (AFU_ORTHOLOGUE AFUA_5G03860)"/>
    <property type="match status" value="1"/>
</dbReference>
<dbReference type="Gene3D" id="2.60.40.380">
    <property type="entry name" value="Purple acid phosphatase-like, N-terminal"/>
    <property type="match status" value="1"/>
</dbReference>
<evidence type="ECO:0000313" key="4">
    <source>
        <dbReference type="Proteomes" id="UP000308705"/>
    </source>
</evidence>
<proteinExistence type="predicted"/>
<dbReference type="Pfam" id="PF16655">
    <property type="entry name" value="PhoD_N"/>
    <property type="match status" value="1"/>
</dbReference>
<organism evidence="3 4">
    <name type="scientific">Herbidospora galbida</name>
    <dbReference type="NCBI Taxonomy" id="2575442"/>
    <lineage>
        <taxon>Bacteria</taxon>
        <taxon>Bacillati</taxon>
        <taxon>Actinomycetota</taxon>
        <taxon>Actinomycetes</taxon>
        <taxon>Streptosporangiales</taxon>
        <taxon>Streptosporangiaceae</taxon>
        <taxon>Herbidospora</taxon>
    </lineage>
</organism>
<evidence type="ECO:0000313" key="3">
    <source>
        <dbReference type="EMBL" id="TKK84972.1"/>
    </source>
</evidence>
<dbReference type="EMBL" id="SZQA01000031">
    <property type="protein sequence ID" value="TKK84972.1"/>
    <property type="molecule type" value="Genomic_DNA"/>
</dbReference>
<dbReference type="InterPro" id="IPR018946">
    <property type="entry name" value="PhoD-like_MPP"/>
</dbReference>
<name>A0A4U3M9F7_9ACTN</name>
<feature type="domain" description="Phospholipase D N-terminal" evidence="2">
    <location>
        <begin position="10"/>
        <end position="105"/>
    </location>
</feature>
<dbReference type="CDD" id="cd07389">
    <property type="entry name" value="MPP_PhoD"/>
    <property type="match status" value="1"/>
</dbReference>
<dbReference type="InterPro" id="IPR029052">
    <property type="entry name" value="Metallo-depent_PP-like"/>
</dbReference>
<gene>
    <name evidence="3" type="ORF">FDA94_27705</name>
</gene>
<accession>A0A4U3M9F7</accession>
<sequence length="433" mass="47629">MAKIKFPFTLGVASGEPAPDGVIIWTRLAPDPLNGGGMPASAFDVRWEVAEDDRFAKLTASGTTRAQPSGAHSVHVKVTGLRPASVYFYRFRADGHTSRVGRTKTAPAPASTAPLKIAVASCQRYEHGHFTAYKHLVADDPDVVLHLGDYIYEYGKPAVAEPGRYVRPLKDSTAACTTLNAYRERYALYRLDPDLQAAHAAAPWITIPDDHEVVNNYGGRTGDPKRRKAAYQANAEHLPYRVKPAGDAMQYYRRRTFGAVLDLLVADARQYRVAGDILGPAQTTWLLDRLKTSTARWTVLAQALFFAPRNPPSADAWDAYPQSRRKVLDAAPENFVVLSGDVHNAWAARLDRGVEFVVTSISSAPPAVRDDALERNPHLAFFDGRRGYLVAHASMEEFTVDYRAVPYVDRPGAPVSTAASFRAVGNKLERIDL</sequence>
<dbReference type="Pfam" id="PF09423">
    <property type="entry name" value="PhoD"/>
    <property type="match status" value="1"/>
</dbReference>
<dbReference type="PANTHER" id="PTHR43606">
    <property type="entry name" value="PHOSPHATASE, PUTATIVE (AFU_ORTHOLOGUE AFUA_6G08710)-RELATED"/>
    <property type="match status" value="1"/>
</dbReference>
<reference evidence="3 4" key="1">
    <citation type="submission" date="2019-04" db="EMBL/GenBank/DDBJ databases">
        <title>Herbidospora sp. NEAU-GS14.nov., a novel actinomycete isolated from soil.</title>
        <authorList>
            <person name="Han L."/>
        </authorList>
    </citation>
    <scope>NUCLEOTIDE SEQUENCE [LARGE SCALE GENOMIC DNA]</scope>
    <source>
        <strain evidence="3 4">NEAU-GS14</strain>
    </source>
</reference>
<protein>
    <submittedName>
        <fullName evidence="3">Alkaline phosphatase</fullName>
    </submittedName>
</protein>